<dbReference type="PANTHER" id="PTHR42898">
    <property type="entry name" value="TROPINONE REDUCTASE"/>
    <property type="match status" value="1"/>
</dbReference>
<dbReference type="GO" id="GO:0016491">
    <property type="term" value="F:oxidoreductase activity"/>
    <property type="evidence" value="ECO:0007669"/>
    <property type="project" value="UniProtKB-KW"/>
</dbReference>
<reference evidence="3 4" key="1">
    <citation type="journal article" date="2019" name="Nat. Plants">
        <title>Stout camphor tree genome fills gaps in understanding of flowering plant genome evolution.</title>
        <authorList>
            <person name="Chaw S.M."/>
            <person name="Liu Y.C."/>
            <person name="Wu Y.W."/>
            <person name="Wang H.Y."/>
            <person name="Lin C.I."/>
            <person name="Wu C.S."/>
            <person name="Ke H.M."/>
            <person name="Chang L.Y."/>
            <person name="Hsu C.Y."/>
            <person name="Yang H.T."/>
            <person name="Sudianto E."/>
            <person name="Hsu M.H."/>
            <person name="Wu K.P."/>
            <person name="Wang L.N."/>
            <person name="Leebens-Mack J.H."/>
            <person name="Tsai I.J."/>
        </authorList>
    </citation>
    <scope>NUCLEOTIDE SEQUENCE [LARGE SCALE GENOMIC DNA]</scope>
    <source>
        <strain evidence="4">cv. Chaw 1501</strain>
        <tissue evidence="3">Young leaves</tissue>
    </source>
</reference>
<dbReference type="AlphaFoldDB" id="A0A3S3MU29"/>
<keyword evidence="2" id="KW-0560">Oxidoreductase</keyword>
<dbReference type="FunFam" id="3.40.50.720:FF:000084">
    <property type="entry name" value="Short-chain dehydrogenase reductase"/>
    <property type="match status" value="2"/>
</dbReference>
<gene>
    <name evidence="3" type="ORF">CKAN_01501400</name>
</gene>
<dbReference type="SUPFAM" id="SSF51735">
    <property type="entry name" value="NAD(P)-binding Rossmann-fold domains"/>
    <property type="match status" value="2"/>
</dbReference>
<dbReference type="Proteomes" id="UP000283530">
    <property type="component" value="Unassembled WGS sequence"/>
</dbReference>
<dbReference type="PRINTS" id="PR00080">
    <property type="entry name" value="SDRFAMILY"/>
</dbReference>
<dbReference type="PRINTS" id="PR00081">
    <property type="entry name" value="GDHRDH"/>
</dbReference>
<sequence>MTSSCSSKSRWSLQGETALVTVEELAELGASIHTCSRNGTELDRCLREWEALGFCVTGSICDVTSRSEREKLMEKVCSIFDGKLNILINNVGTNNFKQSTVDYTAEDFQGLMEINFESAYHLSQLAHPLLKASGMGNIVFISSVASLVAIPSATVYGAIKGAVNQLTKNLACEWAKDNIRTNCVAPWLTKTPRVEFLLKDKEFIEEVISRTPLRRIGDPKEVSSLVAFLCLPAASYITGQVISVDGGFTVNVRVEMAEAVSKSRWSLQGKTALVTGGTRGIGHAIVEELAAFGASVHTCARNGTQLDRCLCEWRDLGFCVTGSVCDVASRPQREELIEEVASINSVGTNIRKPTVDYTAEEFATLMATNFESAYHLAQLAHPLLKASGIGSIVFMSSVAGIVAIRTGTLQAASKGALSQLTKNLACEWAKDNIRTNSVAPWYIKTSLVEHLFEDKEYMEEVISRTPLRRIGDPKEVSSLVTFLCLPAASYITGQVICVDGGMTVNGFYPTHD</sequence>
<name>A0A3S3MU29_9MAGN</name>
<keyword evidence="4" id="KW-1185">Reference proteome</keyword>
<dbReference type="STRING" id="337451.A0A3S3MU29"/>
<dbReference type="OrthoDB" id="417891at2759"/>
<dbReference type="PANTHER" id="PTHR42898:SF6">
    <property type="entry name" value="NADP-DEPENDENT MANNITOL DEHYDROGENASE"/>
    <property type="match status" value="1"/>
</dbReference>
<proteinExistence type="predicted"/>
<dbReference type="Gene3D" id="3.40.50.720">
    <property type="entry name" value="NAD(P)-binding Rossmann-like Domain"/>
    <property type="match status" value="2"/>
</dbReference>
<evidence type="ECO:0000256" key="1">
    <source>
        <dbReference type="ARBA" id="ARBA00022857"/>
    </source>
</evidence>
<dbReference type="InterPro" id="IPR036291">
    <property type="entry name" value="NAD(P)-bd_dom_sf"/>
</dbReference>
<dbReference type="InterPro" id="IPR045000">
    <property type="entry name" value="TR"/>
</dbReference>
<comment type="caution">
    <text evidence="3">The sequence shown here is derived from an EMBL/GenBank/DDBJ whole genome shotgun (WGS) entry which is preliminary data.</text>
</comment>
<dbReference type="Pfam" id="PF13561">
    <property type="entry name" value="adh_short_C2"/>
    <property type="match status" value="2"/>
</dbReference>
<dbReference type="EMBL" id="QPKB01000005">
    <property type="protein sequence ID" value="RWR86131.1"/>
    <property type="molecule type" value="Genomic_DNA"/>
</dbReference>
<accession>A0A3S3MU29</accession>
<evidence type="ECO:0000313" key="4">
    <source>
        <dbReference type="Proteomes" id="UP000283530"/>
    </source>
</evidence>
<evidence type="ECO:0000313" key="3">
    <source>
        <dbReference type="EMBL" id="RWR86131.1"/>
    </source>
</evidence>
<evidence type="ECO:0000256" key="2">
    <source>
        <dbReference type="ARBA" id="ARBA00023002"/>
    </source>
</evidence>
<dbReference type="InterPro" id="IPR002347">
    <property type="entry name" value="SDR_fam"/>
</dbReference>
<protein>
    <submittedName>
        <fullName evidence="3">Putative tropinone reductase</fullName>
    </submittedName>
</protein>
<keyword evidence="1" id="KW-0521">NADP</keyword>
<organism evidence="3 4">
    <name type="scientific">Cinnamomum micranthum f. kanehirae</name>
    <dbReference type="NCBI Taxonomy" id="337451"/>
    <lineage>
        <taxon>Eukaryota</taxon>
        <taxon>Viridiplantae</taxon>
        <taxon>Streptophyta</taxon>
        <taxon>Embryophyta</taxon>
        <taxon>Tracheophyta</taxon>
        <taxon>Spermatophyta</taxon>
        <taxon>Magnoliopsida</taxon>
        <taxon>Magnoliidae</taxon>
        <taxon>Laurales</taxon>
        <taxon>Lauraceae</taxon>
        <taxon>Cinnamomum</taxon>
    </lineage>
</organism>